<keyword evidence="6" id="KW-1185">Reference proteome</keyword>
<dbReference type="PROSITE" id="PS00941">
    <property type="entry name" value="CARBOXYLESTERASE_B_2"/>
    <property type="match status" value="1"/>
</dbReference>
<sequence>MREYRGCARTVGAECVSGAVWASGLEVCGGSTDLLYRRTESSVSDAALLVDTATGTIAGCHLPSGGRLLAGIPFAAAPVGELRWRAPQPPEPWPGVRRADRFRAAPAQGASPNVPGASPKSTFPTFPTAQITETSEDCLYLNVWVPAGSGDTALRPVIVWIYGGGFEAGSAAPPYSDGDALARQTGAVVVAANYRLGAFGFLHLADLGTQWSGATNFAIQDQVAALGWVAANIRAFGGDPANVTVAGQSAGAFSIGTLLGVPAASGLFAKAILHSGGTSRILSRDTANTMTENLLAALRLDDPEDLLKVPTQDVLDAQTIIASTDIGSRNLPGGHVWGVVLDGVVLPRDPLRTVADGAVAHIPLLIGATHDEIRLFQRLAGDAFRPADRTALLAEMQRAGVTEPDELLRAYRSRAPHSDDLSDLRSMFLTDAVYRIPATDLARAQNAAGGRAYHQLLLAEPCGPDLGAFHGADLLYLFDKLALVDAARPEHLAVRDLLIGAWTDFAASGAPRWPAYAPNKVTNSRAITAPPIVDSMITEPPDDIARLWSRPSI</sequence>
<organism evidence="5 6">
    <name type="scientific">Nocardia colli</name>
    <dbReference type="NCBI Taxonomy" id="2545717"/>
    <lineage>
        <taxon>Bacteria</taxon>
        <taxon>Bacillati</taxon>
        <taxon>Actinomycetota</taxon>
        <taxon>Actinomycetes</taxon>
        <taxon>Mycobacteriales</taxon>
        <taxon>Nocardiaceae</taxon>
        <taxon>Nocardia</taxon>
    </lineage>
</organism>
<dbReference type="OrthoDB" id="3199405at2"/>
<dbReference type="Proteomes" id="UP000323876">
    <property type="component" value="Unassembled WGS sequence"/>
</dbReference>
<dbReference type="InterPro" id="IPR002018">
    <property type="entry name" value="CarbesteraseB"/>
</dbReference>
<proteinExistence type="inferred from homology"/>
<dbReference type="AlphaFoldDB" id="A0A5N0E1C7"/>
<accession>A0A5N0E1C7</accession>
<dbReference type="GO" id="GO:0016787">
    <property type="term" value="F:hydrolase activity"/>
    <property type="evidence" value="ECO:0007669"/>
    <property type="project" value="UniProtKB-KW"/>
</dbReference>
<dbReference type="EC" id="3.1.1.-" evidence="3"/>
<dbReference type="PROSITE" id="PS00122">
    <property type="entry name" value="CARBOXYLESTERASE_B_1"/>
    <property type="match status" value="1"/>
</dbReference>
<dbReference type="EMBL" id="VXLC01000029">
    <property type="protein sequence ID" value="KAA8882025.1"/>
    <property type="molecule type" value="Genomic_DNA"/>
</dbReference>
<protein>
    <recommendedName>
        <fullName evidence="3">Carboxylic ester hydrolase</fullName>
        <ecNumber evidence="3">3.1.1.-</ecNumber>
    </recommendedName>
</protein>
<gene>
    <name evidence="5" type="ORF">F3087_38870</name>
</gene>
<dbReference type="SUPFAM" id="SSF53474">
    <property type="entry name" value="alpha/beta-Hydrolases"/>
    <property type="match status" value="1"/>
</dbReference>
<comment type="similarity">
    <text evidence="1 3">Belongs to the type-B carboxylesterase/lipase family.</text>
</comment>
<dbReference type="InterPro" id="IPR019826">
    <property type="entry name" value="Carboxylesterase_B_AS"/>
</dbReference>
<evidence type="ECO:0000313" key="6">
    <source>
        <dbReference type="Proteomes" id="UP000323876"/>
    </source>
</evidence>
<dbReference type="PANTHER" id="PTHR11559">
    <property type="entry name" value="CARBOXYLESTERASE"/>
    <property type="match status" value="1"/>
</dbReference>
<dbReference type="Pfam" id="PF00135">
    <property type="entry name" value="COesterase"/>
    <property type="match status" value="1"/>
</dbReference>
<dbReference type="InterPro" id="IPR019819">
    <property type="entry name" value="Carboxylesterase_B_CS"/>
</dbReference>
<dbReference type="InterPro" id="IPR029058">
    <property type="entry name" value="AB_hydrolase_fold"/>
</dbReference>
<evidence type="ECO:0000256" key="1">
    <source>
        <dbReference type="ARBA" id="ARBA00005964"/>
    </source>
</evidence>
<evidence type="ECO:0000256" key="2">
    <source>
        <dbReference type="ARBA" id="ARBA00022801"/>
    </source>
</evidence>
<comment type="caution">
    <text evidence="5">The sequence shown here is derived from an EMBL/GenBank/DDBJ whole genome shotgun (WGS) entry which is preliminary data.</text>
</comment>
<evidence type="ECO:0000313" key="5">
    <source>
        <dbReference type="EMBL" id="KAA8882025.1"/>
    </source>
</evidence>
<dbReference type="Gene3D" id="3.40.50.1820">
    <property type="entry name" value="alpha/beta hydrolase"/>
    <property type="match status" value="1"/>
</dbReference>
<feature type="domain" description="Carboxylesterase type B" evidence="4">
    <location>
        <begin position="49"/>
        <end position="513"/>
    </location>
</feature>
<dbReference type="InterPro" id="IPR050309">
    <property type="entry name" value="Type-B_Carboxylest/Lipase"/>
</dbReference>
<evidence type="ECO:0000256" key="3">
    <source>
        <dbReference type="RuleBase" id="RU361235"/>
    </source>
</evidence>
<keyword evidence="2 3" id="KW-0378">Hydrolase</keyword>
<name>A0A5N0E1C7_9NOCA</name>
<evidence type="ECO:0000259" key="4">
    <source>
        <dbReference type="Pfam" id="PF00135"/>
    </source>
</evidence>
<reference evidence="5 6" key="1">
    <citation type="submission" date="2019-09" db="EMBL/GenBank/DDBJ databases">
        <authorList>
            <person name="Wang X."/>
        </authorList>
    </citation>
    <scope>NUCLEOTIDE SEQUENCE [LARGE SCALE GENOMIC DNA]</scope>
    <source>
        <strain evidence="5 6">CICC 11023</strain>
    </source>
</reference>